<proteinExistence type="predicted"/>
<dbReference type="InterPro" id="IPR036938">
    <property type="entry name" value="PAP2/HPO_sf"/>
</dbReference>
<organism evidence="3 4">
    <name type="scientific">Collinsella tanakaei</name>
    <dbReference type="NCBI Taxonomy" id="626935"/>
    <lineage>
        <taxon>Bacteria</taxon>
        <taxon>Bacillati</taxon>
        <taxon>Actinomycetota</taxon>
        <taxon>Coriobacteriia</taxon>
        <taxon>Coriobacteriales</taxon>
        <taxon>Coriobacteriaceae</taxon>
        <taxon>Collinsella</taxon>
    </lineage>
</organism>
<feature type="domain" description="Phosphatidic acid phosphatase type 2/haloperoxidase" evidence="2">
    <location>
        <begin position="109"/>
        <end position="219"/>
    </location>
</feature>
<dbReference type="CDD" id="cd03392">
    <property type="entry name" value="PAP2_like_2"/>
    <property type="match status" value="1"/>
</dbReference>
<evidence type="ECO:0000259" key="2">
    <source>
        <dbReference type="SMART" id="SM00014"/>
    </source>
</evidence>
<sequence length="236" mass="26231">MKQFDEQSPLAPREREKMAGRVASAARNNKTILLVTACAAIFLGLLSYVLRGEVMKLDQMAYWLVVENLRSDWLTPIMESFSALATPVSLIAMLLVIAAFAPGKRPGWFCTVNLALAVLLNVVLKTLIQRPRPEGFRLAVESGFSFPSGHSMAAMAFFGLIVWMVWHYEQDRRQRLLLTVAFSAVIVMIGISRIYLGVHYASDVLGGFCASIIWLVFYTKLAAPAFLGEDGLREVQ</sequence>
<dbReference type="Pfam" id="PF01569">
    <property type="entry name" value="PAP2"/>
    <property type="match status" value="1"/>
</dbReference>
<evidence type="ECO:0000313" key="4">
    <source>
        <dbReference type="Proteomes" id="UP000260943"/>
    </source>
</evidence>
<dbReference type="RefSeq" id="WP_117680281.1">
    <property type="nucleotide sequence ID" value="NZ_CAJJKC010000003.1"/>
</dbReference>
<dbReference type="PANTHER" id="PTHR14969">
    <property type="entry name" value="SPHINGOSINE-1-PHOSPHATE PHOSPHOHYDROLASE"/>
    <property type="match status" value="1"/>
</dbReference>
<keyword evidence="1" id="KW-0472">Membrane</keyword>
<feature type="transmembrane region" description="Helical" evidence="1">
    <location>
        <begin position="148"/>
        <end position="166"/>
    </location>
</feature>
<protein>
    <submittedName>
        <fullName evidence="3">PAP2 family protein</fullName>
    </submittedName>
</protein>
<dbReference type="Gene3D" id="1.20.144.10">
    <property type="entry name" value="Phosphatidic acid phosphatase type 2/haloperoxidase"/>
    <property type="match status" value="1"/>
</dbReference>
<feature type="transmembrane region" description="Helical" evidence="1">
    <location>
        <begin position="108"/>
        <end position="128"/>
    </location>
</feature>
<evidence type="ECO:0000256" key="1">
    <source>
        <dbReference type="SAM" id="Phobius"/>
    </source>
</evidence>
<name>A0A3E4QNR5_9ACTN</name>
<keyword evidence="1" id="KW-1133">Transmembrane helix</keyword>
<gene>
    <name evidence="3" type="ORF">DXC81_10115</name>
</gene>
<feature type="transmembrane region" description="Helical" evidence="1">
    <location>
        <begin position="31"/>
        <end position="50"/>
    </location>
</feature>
<accession>A0A3E4QNR5</accession>
<feature type="transmembrane region" description="Helical" evidence="1">
    <location>
        <begin position="178"/>
        <end position="198"/>
    </location>
</feature>
<dbReference type="PANTHER" id="PTHR14969:SF13">
    <property type="entry name" value="AT30094P"/>
    <property type="match status" value="1"/>
</dbReference>
<dbReference type="InterPro" id="IPR000326">
    <property type="entry name" value="PAP2/HPO"/>
</dbReference>
<dbReference type="SUPFAM" id="SSF48317">
    <property type="entry name" value="Acid phosphatase/Vanadium-dependent haloperoxidase"/>
    <property type="match status" value="1"/>
</dbReference>
<feature type="transmembrane region" description="Helical" evidence="1">
    <location>
        <begin position="81"/>
        <end position="101"/>
    </location>
</feature>
<evidence type="ECO:0000313" key="3">
    <source>
        <dbReference type="EMBL" id="RGL07501.1"/>
    </source>
</evidence>
<dbReference type="Proteomes" id="UP000260943">
    <property type="component" value="Unassembled WGS sequence"/>
</dbReference>
<dbReference type="AlphaFoldDB" id="A0A3E4QNR5"/>
<dbReference type="EMBL" id="QSRJ01000015">
    <property type="protein sequence ID" value="RGL07501.1"/>
    <property type="molecule type" value="Genomic_DNA"/>
</dbReference>
<reference evidence="3 4" key="1">
    <citation type="submission" date="2018-08" db="EMBL/GenBank/DDBJ databases">
        <title>A genome reference for cultivated species of the human gut microbiota.</title>
        <authorList>
            <person name="Zou Y."/>
            <person name="Xue W."/>
            <person name="Luo G."/>
        </authorList>
    </citation>
    <scope>NUCLEOTIDE SEQUENCE [LARGE SCALE GENOMIC DNA]</scope>
    <source>
        <strain evidence="3 4">TF08-14</strain>
    </source>
</reference>
<comment type="caution">
    <text evidence="3">The sequence shown here is derived from an EMBL/GenBank/DDBJ whole genome shotgun (WGS) entry which is preliminary data.</text>
</comment>
<keyword evidence="1" id="KW-0812">Transmembrane</keyword>
<feature type="transmembrane region" description="Helical" evidence="1">
    <location>
        <begin position="204"/>
        <end position="227"/>
    </location>
</feature>
<dbReference type="SMART" id="SM00014">
    <property type="entry name" value="acidPPc"/>
    <property type="match status" value="1"/>
</dbReference>